<reference evidence="1 2" key="1">
    <citation type="journal article" date="2013" name="PLoS ONE">
        <title>Assembly-driven community genomics of a hypersaline microbial ecosystem.</title>
        <authorList>
            <person name="Podell S."/>
            <person name="Ugalde J.A."/>
            <person name="Narasingarao P."/>
            <person name="Banfield J.F."/>
            <person name="Heidelberg K.B."/>
            <person name="Allen E.E."/>
        </authorList>
    </citation>
    <scope>NUCLEOTIDE SEQUENCE [LARGE SCALE GENOMIC DNA]</scope>
    <source>
        <strain evidence="2">J07HQW2</strain>
    </source>
</reference>
<dbReference type="eggNOG" id="arCOG00683">
    <property type="taxonomic scope" value="Archaea"/>
</dbReference>
<dbReference type="EMBL" id="KE356561">
    <property type="protein sequence ID" value="ERG94436.1"/>
    <property type="molecule type" value="Genomic_DNA"/>
</dbReference>
<dbReference type="AlphaFoldDB" id="U1PQ48"/>
<evidence type="ECO:0000313" key="2">
    <source>
        <dbReference type="Proteomes" id="UP000030710"/>
    </source>
</evidence>
<dbReference type="Proteomes" id="UP000030710">
    <property type="component" value="Unassembled WGS sequence"/>
</dbReference>
<dbReference type="RefSeq" id="WP_021053927.1">
    <property type="nucleotide sequence ID" value="NZ_KE356561.1"/>
</dbReference>
<dbReference type="HOGENOM" id="CLU_2056022_0_0_2"/>
<name>U1PQ48_9EURY</name>
<proteinExistence type="predicted"/>
<organism evidence="1 2">
    <name type="scientific">Haloquadratum walsbyi J07HQW2</name>
    <dbReference type="NCBI Taxonomy" id="1238425"/>
    <lineage>
        <taxon>Archaea</taxon>
        <taxon>Methanobacteriati</taxon>
        <taxon>Methanobacteriota</taxon>
        <taxon>Stenosarchaea group</taxon>
        <taxon>Halobacteria</taxon>
        <taxon>Halobacteriales</taxon>
        <taxon>Haloferacaceae</taxon>
        <taxon>Haloquadratum</taxon>
    </lineage>
</organism>
<dbReference type="STRING" id="1238425.J07HQW2_00870"/>
<sequence length="119" mass="13900">MWARRKLSLSDRETQYYHYHTLTDAIITECVERGVGTLAVSWPEDVRESDWGKPGNKKLHSWAFDRIYQSLDYKGEMRGVEVLKANEWNTSPRKRGHDVETTRNRTVSNVAWTSARRAS</sequence>
<protein>
    <submittedName>
        <fullName evidence="1">Transposase, IS605 OrfB family, central region</fullName>
    </submittedName>
</protein>
<evidence type="ECO:0000313" key="1">
    <source>
        <dbReference type="EMBL" id="ERG94436.1"/>
    </source>
</evidence>
<accession>U1PQ48</accession>
<gene>
    <name evidence="1" type="ORF">J07HQW2_00870</name>
</gene>